<proteinExistence type="predicted"/>
<evidence type="ECO:0000256" key="1">
    <source>
        <dbReference type="SAM" id="MobiDB-lite"/>
    </source>
</evidence>
<keyword evidence="3" id="KW-1185">Reference proteome</keyword>
<sequence>MALNNKHKSLEARIDNRRAEPELDSDEDLEELESDVKKMAEKILEYRSTIPDQLKSTLASVLSSQRPNFNDAGSEPGTSGVLNPDSDETELEQRTKEKIQLLKDKNSKEKSSSSMKVDFHTRDLVDKQSPSSLSYFMNSSMWWKAGILEGKTSRLEAGLPQAAEELSWCSSVRSPTEFSFTPSARANIIAIELGSSIGFATNHHRVFSLELPNLFHWQ</sequence>
<evidence type="ECO:0000313" key="3">
    <source>
        <dbReference type="Proteomes" id="UP001396334"/>
    </source>
</evidence>
<protein>
    <submittedName>
        <fullName evidence="2">Uncharacterized protein</fullName>
    </submittedName>
</protein>
<organism evidence="2 3">
    <name type="scientific">Hibiscus sabdariffa</name>
    <name type="common">roselle</name>
    <dbReference type="NCBI Taxonomy" id="183260"/>
    <lineage>
        <taxon>Eukaryota</taxon>
        <taxon>Viridiplantae</taxon>
        <taxon>Streptophyta</taxon>
        <taxon>Embryophyta</taxon>
        <taxon>Tracheophyta</taxon>
        <taxon>Spermatophyta</taxon>
        <taxon>Magnoliopsida</taxon>
        <taxon>eudicotyledons</taxon>
        <taxon>Gunneridae</taxon>
        <taxon>Pentapetalae</taxon>
        <taxon>rosids</taxon>
        <taxon>malvids</taxon>
        <taxon>Malvales</taxon>
        <taxon>Malvaceae</taxon>
        <taxon>Malvoideae</taxon>
        <taxon>Hibiscus</taxon>
    </lineage>
</organism>
<name>A0ABR2TFG1_9ROSI</name>
<comment type="caution">
    <text evidence="2">The sequence shown here is derived from an EMBL/GenBank/DDBJ whole genome shotgun (WGS) entry which is preliminary data.</text>
</comment>
<feature type="region of interest" description="Disordered" evidence="1">
    <location>
        <begin position="59"/>
        <end position="92"/>
    </location>
</feature>
<reference evidence="2 3" key="1">
    <citation type="journal article" date="2024" name="G3 (Bethesda)">
        <title>Genome assembly of Hibiscus sabdariffa L. provides insights into metabolisms of medicinal natural products.</title>
        <authorList>
            <person name="Kim T."/>
        </authorList>
    </citation>
    <scope>NUCLEOTIDE SEQUENCE [LARGE SCALE GENOMIC DNA]</scope>
    <source>
        <strain evidence="2">TK-2024</strain>
        <tissue evidence="2">Old leaves</tissue>
    </source>
</reference>
<dbReference type="PANTHER" id="PTHR36045">
    <property type="entry name" value="OS04G0558500 PROTEIN"/>
    <property type="match status" value="1"/>
</dbReference>
<feature type="region of interest" description="Disordered" evidence="1">
    <location>
        <begin position="1"/>
        <end position="32"/>
    </location>
</feature>
<accession>A0ABR2TFG1</accession>
<dbReference type="EMBL" id="JBBPBN010000006">
    <property type="protein sequence ID" value="KAK9035919.1"/>
    <property type="molecule type" value="Genomic_DNA"/>
</dbReference>
<gene>
    <name evidence="2" type="ORF">V6N11_077942</name>
</gene>
<feature type="compositionally biased region" description="Acidic residues" evidence="1">
    <location>
        <begin position="22"/>
        <end position="32"/>
    </location>
</feature>
<evidence type="ECO:0000313" key="2">
    <source>
        <dbReference type="EMBL" id="KAK9035919.1"/>
    </source>
</evidence>
<dbReference type="Proteomes" id="UP001396334">
    <property type="component" value="Unassembled WGS sequence"/>
</dbReference>
<feature type="compositionally biased region" description="Basic and acidic residues" evidence="1">
    <location>
        <begin position="8"/>
        <end position="21"/>
    </location>
</feature>
<dbReference type="PANTHER" id="PTHR36045:SF2">
    <property type="entry name" value="OS04G0558500 PROTEIN"/>
    <property type="match status" value="1"/>
</dbReference>
<feature type="compositionally biased region" description="Polar residues" evidence="1">
    <location>
        <begin position="59"/>
        <end position="68"/>
    </location>
</feature>